<keyword evidence="2" id="KW-1185">Reference proteome</keyword>
<dbReference type="InterPro" id="IPR036465">
    <property type="entry name" value="vWFA_dom_sf"/>
</dbReference>
<dbReference type="HOGENOM" id="CLU_2589927_0_0_1"/>
<organism evidence="1 2">
    <name type="scientific">Galerina marginata (strain CBS 339.88)</name>
    <dbReference type="NCBI Taxonomy" id="685588"/>
    <lineage>
        <taxon>Eukaryota</taxon>
        <taxon>Fungi</taxon>
        <taxon>Dikarya</taxon>
        <taxon>Basidiomycota</taxon>
        <taxon>Agaricomycotina</taxon>
        <taxon>Agaricomycetes</taxon>
        <taxon>Agaricomycetidae</taxon>
        <taxon>Agaricales</taxon>
        <taxon>Agaricineae</taxon>
        <taxon>Strophariaceae</taxon>
        <taxon>Galerina</taxon>
    </lineage>
</organism>
<name>A0A067TJR3_GALM3</name>
<dbReference type="AlphaFoldDB" id="A0A067TJR3"/>
<gene>
    <name evidence="1" type="ORF">GALMADRAFT_223054</name>
</gene>
<evidence type="ECO:0000313" key="2">
    <source>
        <dbReference type="Proteomes" id="UP000027222"/>
    </source>
</evidence>
<proteinExistence type="predicted"/>
<dbReference type="Gene3D" id="3.40.50.410">
    <property type="entry name" value="von Willebrand factor, type A domain"/>
    <property type="match status" value="1"/>
</dbReference>
<protein>
    <submittedName>
        <fullName evidence="1">Uncharacterized protein</fullName>
    </submittedName>
</protein>
<evidence type="ECO:0000313" key="1">
    <source>
        <dbReference type="EMBL" id="KDR80164.1"/>
    </source>
</evidence>
<dbReference type="EMBL" id="KL142372">
    <property type="protein sequence ID" value="KDR80164.1"/>
    <property type="molecule type" value="Genomic_DNA"/>
</dbReference>
<reference evidence="2" key="1">
    <citation type="journal article" date="2014" name="Proc. Natl. Acad. Sci. U.S.A.">
        <title>Extensive sampling of basidiomycete genomes demonstrates inadequacy of the white-rot/brown-rot paradigm for wood decay fungi.</title>
        <authorList>
            <person name="Riley R."/>
            <person name="Salamov A.A."/>
            <person name="Brown D.W."/>
            <person name="Nagy L.G."/>
            <person name="Floudas D."/>
            <person name="Held B.W."/>
            <person name="Levasseur A."/>
            <person name="Lombard V."/>
            <person name="Morin E."/>
            <person name="Otillar R."/>
            <person name="Lindquist E.A."/>
            <person name="Sun H."/>
            <person name="LaButti K.M."/>
            <person name="Schmutz J."/>
            <person name="Jabbour D."/>
            <person name="Luo H."/>
            <person name="Baker S.E."/>
            <person name="Pisabarro A.G."/>
            <person name="Walton J.D."/>
            <person name="Blanchette R.A."/>
            <person name="Henrissat B."/>
            <person name="Martin F."/>
            <person name="Cullen D."/>
            <person name="Hibbett D.S."/>
            <person name="Grigoriev I.V."/>
        </authorList>
    </citation>
    <scope>NUCLEOTIDE SEQUENCE [LARGE SCALE GENOMIC DNA]</scope>
    <source>
        <strain evidence="2">CBS 339.88</strain>
    </source>
</reference>
<sequence length="80" mass="9305">MVGHLEMKSLSSSTGGVTLLSDSFATFLFKQSFTWMFDKDYTPFRLKIQWLDNHRTKGDSCLLGLLFPRQRNLDMSERPK</sequence>
<accession>A0A067TJR3</accession>
<dbReference type="Proteomes" id="UP000027222">
    <property type="component" value="Unassembled WGS sequence"/>
</dbReference>
<dbReference type="STRING" id="685588.A0A067TJR3"/>